<comment type="caution">
    <text evidence="5">The sequence shown here is derived from an EMBL/GenBank/DDBJ whole genome shotgun (WGS) entry which is preliminary data.</text>
</comment>
<keyword evidence="2" id="KW-0902">Two-component regulatory system</keyword>
<evidence type="ECO:0000256" key="3">
    <source>
        <dbReference type="PROSITE-ProRule" id="PRU00169"/>
    </source>
</evidence>
<dbReference type="EMBL" id="WBVQ01000001">
    <property type="protein sequence ID" value="KAB2817933.1"/>
    <property type="molecule type" value="Genomic_DNA"/>
</dbReference>
<dbReference type="PROSITE" id="PS50110">
    <property type="entry name" value="RESPONSE_REGULATORY"/>
    <property type="match status" value="1"/>
</dbReference>
<dbReference type="GO" id="GO:0000160">
    <property type="term" value="P:phosphorelay signal transduction system"/>
    <property type="evidence" value="ECO:0007669"/>
    <property type="project" value="UniProtKB-KW"/>
</dbReference>
<proteinExistence type="predicted"/>
<evidence type="ECO:0000313" key="6">
    <source>
        <dbReference type="Proteomes" id="UP000484164"/>
    </source>
</evidence>
<evidence type="ECO:0000256" key="2">
    <source>
        <dbReference type="ARBA" id="ARBA00023012"/>
    </source>
</evidence>
<dbReference type="PANTHER" id="PTHR44591:SF14">
    <property type="entry name" value="PROTEIN PILG"/>
    <property type="match status" value="1"/>
</dbReference>
<dbReference type="OrthoDB" id="9789181at2"/>
<gene>
    <name evidence="5" type="ORF">F8C82_05880</name>
</gene>
<keyword evidence="1 3" id="KW-0597">Phosphoprotein</keyword>
<dbReference type="SUPFAM" id="SSF52172">
    <property type="entry name" value="CheY-like"/>
    <property type="match status" value="1"/>
</dbReference>
<dbReference type="InterPro" id="IPR050595">
    <property type="entry name" value="Bact_response_regulator"/>
</dbReference>
<accession>A0A6L3ZJT8</accession>
<evidence type="ECO:0000259" key="4">
    <source>
        <dbReference type="PROSITE" id="PS50110"/>
    </source>
</evidence>
<evidence type="ECO:0000313" key="5">
    <source>
        <dbReference type="EMBL" id="KAB2817933.1"/>
    </source>
</evidence>
<dbReference type="Pfam" id="PF00072">
    <property type="entry name" value="Response_reg"/>
    <property type="match status" value="1"/>
</dbReference>
<dbReference type="Proteomes" id="UP000484164">
    <property type="component" value="Unassembled WGS sequence"/>
</dbReference>
<name>A0A6L3ZJT8_9FLAO</name>
<evidence type="ECO:0000256" key="1">
    <source>
        <dbReference type="ARBA" id="ARBA00022553"/>
    </source>
</evidence>
<feature type="domain" description="Response regulatory" evidence="4">
    <location>
        <begin position="3"/>
        <end position="119"/>
    </location>
</feature>
<dbReference type="RefSeq" id="WP_151692621.1">
    <property type="nucleotide sequence ID" value="NZ_BMGX01000002.1"/>
</dbReference>
<organism evidence="5 6">
    <name type="scientific">Phaeocystidibacter marisrubri</name>
    <dbReference type="NCBI Taxonomy" id="1577780"/>
    <lineage>
        <taxon>Bacteria</taxon>
        <taxon>Pseudomonadati</taxon>
        <taxon>Bacteroidota</taxon>
        <taxon>Flavobacteriia</taxon>
        <taxon>Flavobacteriales</taxon>
        <taxon>Phaeocystidibacteraceae</taxon>
        <taxon>Phaeocystidibacter</taxon>
    </lineage>
</organism>
<protein>
    <submittedName>
        <fullName evidence="5">Response regulator</fullName>
    </submittedName>
</protein>
<dbReference type="InterPro" id="IPR011006">
    <property type="entry name" value="CheY-like_superfamily"/>
</dbReference>
<dbReference type="CDD" id="cd17546">
    <property type="entry name" value="REC_hyHK_CKI1_RcsC-like"/>
    <property type="match status" value="1"/>
</dbReference>
<reference evidence="5 6" key="1">
    <citation type="submission" date="2019-10" db="EMBL/GenBank/DDBJ databases">
        <title>Genome sequence of Phaeocystidibacter marisrubri JCM30614 (type strain).</title>
        <authorList>
            <person name="Bowman J.P."/>
        </authorList>
    </citation>
    <scope>NUCLEOTIDE SEQUENCE [LARGE SCALE GENOMIC DNA]</scope>
    <source>
        <strain evidence="5 6">JCM 30614</strain>
    </source>
</reference>
<dbReference type="InterPro" id="IPR001789">
    <property type="entry name" value="Sig_transdc_resp-reg_receiver"/>
</dbReference>
<dbReference type="AlphaFoldDB" id="A0A6L3ZJT8"/>
<sequence>MGHILIADDHVFLLRALSILLSKEGYTFELAENGQQAIDLFERGSFDAVVTDIDMPIKNGYELIQHIRTGVKNSIPIIVLSSLIQGSENTNIIGDSGASMYLSKTDSPIGILSALESVLAQAS</sequence>
<keyword evidence="6" id="KW-1185">Reference proteome</keyword>
<feature type="modified residue" description="4-aspartylphosphate" evidence="3">
    <location>
        <position position="52"/>
    </location>
</feature>
<dbReference type="SMART" id="SM00448">
    <property type="entry name" value="REC"/>
    <property type="match status" value="1"/>
</dbReference>
<dbReference type="PANTHER" id="PTHR44591">
    <property type="entry name" value="STRESS RESPONSE REGULATOR PROTEIN 1"/>
    <property type="match status" value="1"/>
</dbReference>
<dbReference type="Gene3D" id="3.40.50.2300">
    <property type="match status" value="1"/>
</dbReference>